<keyword evidence="1" id="KW-0802">TPR repeat</keyword>
<dbReference type="PANTHER" id="PTHR46825">
    <property type="entry name" value="D-ALANYL-D-ALANINE-CARBOXYPEPTIDASE/ENDOPEPTIDASE AMPH"/>
    <property type="match status" value="1"/>
</dbReference>
<dbReference type="PROSITE" id="PS50005">
    <property type="entry name" value="TPR"/>
    <property type="match status" value="1"/>
</dbReference>
<evidence type="ECO:0000313" key="4">
    <source>
        <dbReference type="Proteomes" id="UP000276603"/>
    </source>
</evidence>
<feature type="repeat" description="TPR" evidence="1">
    <location>
        <begin position="440"/>
        <end position="473"/>
    </location>
</feature>
<keyword evidence="4" id="KW-1185">Reference proteome</keyword>
<dbReference type="OrthoDB" id="9793489at2"/>
<evidence type="ECO:0000256" key="1">
    <source>
        <dbReference type="PROSITE-ProRule" id="PRU00339"/>
    </source>
</evidence>
<comment type="caution">
    <text evidence="3">The sequence shown here is derived from an EMBL/GenBank/DDBJ whole genome shotgun (WGS) entry which is preliminary data.</text>
</comment>
<sequence length="486" mass="55342">MDFLGTDRSLLLSIFSFFIFIAVSGQSKKDKIDELMKAYHELDQFNGAVLVAQNGEIIFKEGFGLANMEWEVPNSSETKFLLASVSKQFTAMLILKLVNEGSIKLEGRISDYLDYYPKPVGREISVHQLLNHTSGIPDITNFPDFDSAYAHKQFTTKELLGTFQSLELDFRPGSKFGYSNTGYSVLAAIIEKVTGTSYAMALKTLLGPLGMKDTGYASSKTVVKDYASGYRWAPLDGYINPIYFDNSISLGSGGIYSTLDDLYKWDQALYTDELVADSLMRKMRTPYKNEYGYGFWIWEWENPNTKELLTFMEHGGSNVGFNTLIFRSIDDKNLIILLTNTNEAKLGFIRNRIRSILYDRPYDLPELEVKNMVADVLRQKGIDAAREKFLELKETKLDEYGEREFIYEFSKLGYGLVLSDHMEEAIEIYKLNVEAFPNSAKVFDDLGEAYMLNGNKELAIEHYGKSLELDKGNKRVKRMLEKLRGN</sequence>
<dbReference type="InterPro" id="IPR019734">
    <property type="entry name" value="TPR_rpt"/>
</dbReference>
<dbReference type="RefSeq" id="WP_120714435.1">
    <property type="nucleotide sequence ID" value="NZ_RBCJ01000007.1"/>
</dbReference>
<name>A0A3B0BRN7_9FLAO</name>
<dbReference type="PANTHER" id="PTHR46825:SF9">
    <property type="entry name" value="BETA-LACTAMASE-RELATED DOMAIN-CONTAINING PROTEIN"/>
    <property type="match status" value="1"/>
</dbReference>
<dbReference type="GO" id="GO:0016787">
    <property type="term" value="F:hydrolase activity"/>
    <property type="evidence" value="ECO:0007669"/>
    <property type="project" value="UniProtKB-KW"/>
</dbReference>
<dbReference type="SUPFAM" id="SSF56601">
    <property type="entry name" value="beta-lactamase/transpeptidase-like"/>
    <property type="match status" value="1"/>
</dbReference>
<gene>
    <name evidence="3" type="ORF">D7Z94_25155</name>
</gene>
<accession>A0A3B0BRN7</accession>
<feature type="domain" description="Beta-lactamase-related" evidence="2">
    <location>
        <begin position="36"/>
        <end position="345"/>
    </location>
</feature>
<dbReference type="InterPro" id="IPR011990">
    <property type="entry name" value="TPR-like_helical_dom_sf"/>
</dbReference>
<dbReference type="InterPro" id="IPR050491">
    <property type="entry name" value="AmpC-like"/>
</dbReference>
<evidence type="ECO:0000259" key="2">
    <source>
        <dbReference type="Pfam" id="PF00144"/>
    </source>
</evidence>
<dbReference type="InterPro" id="IPR001466">
    <property type="entry name" value="Beta-lactam-related"/>
</dbReference>
<dbReference type="Proteomes" id="UP000276603">
    <property type="component" value="Unassembled WGS sequence"/>
</dbReference>
<dbReference type="Gene3D" id="1.25.40.10">
    <property type="entry name" value="Tetratricopeptide repeat domain"/>
    <property type="match status" value="1"/>
</dbReference>
<evidence type="ECO:0000313" key="3">
    <source>
        <dbReference type="EMBL" id="RKN75953.1"/>
    </source>
</evidence>
<dbReference type="EMBL" id="RBCJ01000007">
    <property type="protein sequence ID" value="RKN75953.1"/>
    <property type="molecule type" value="Genomic_DNA"/>
</dbReference>
<protein>
    <submittedName>
        <fullName evidence="3">Serine hydrolase</fullName>
    </submittedName>
</protein>
<dbReference type="SUPFAM" id="SSF48452">
    <property type="entry name" value="TPR-like"/>
    <property type="match status" value="1"/>
</dbReference>
<reference evidence="3 4" key="1">
    <citation type="submission" date="2018-10" db="EMBL/GenBank/DDBJ databases">
        <title>Ulvibacterium marinum gen. nov., sp. nov., a novel marine bacterium of the family Flavobacteriaceae, isolated from a culture of the green alga Ulva prolifera.</title>
        <authorList>
            <person name="Zhang Z."/>
        </authorList>
    </citation>
    <scope>NUCLEOTIDE SEQUENCE [LARGE SCALE GENOMIC DNA]</scope>
    <source>
        <strain evidence="3 4">CCMM003</strain>
    </source>
</reference>
<dbReference type="Gene3D" id="3.40.710.10">
    <property type="entry name" value="DD-peptidase/beta-lactamase superfamily"/>
    <property type="match status" value="1"/>
</dbReference>
<dbReference type="SMART" id="SM00028">
    <property type="entry name" value="TPR"/>
    <property type="match status" value="2"/>
</dbReference>
<keyword evidence="3" id="KW-0378">Hydrolase</keyword>
<proteinExistence type="predicted"/>
<dbReference type="Pfam" id="PF00144">
    <property type="entry name" value="Beta-lactamase"/>
    <property type="match status" value="1"/>
</dbReference>
<dbReference type="AlphaFoldDB" id="A0A3B0BRN7"/>
<dbReference type="InterPro" id="IPR012338">
    <property type="entry name" value="Beta-lactam/transpept-like"/>
</dbReference>
<organism evidence="3 4">
    <name type="scientific">Ulvibacterium marinum</name>
    <dbReference type="NCBI Taxonomy" id="2419782"/>
    <lineage>
        <taxon>Bacteria</taxon>
        <taxon>Pseudomonadati</taxon>
        <taxon>Bacteroidota</taxon>
        <taxon>Flavobacteriia</taxon>
        <taxon>Flavobacteriales</taxon>
        <taxon>Flavobacteriaceae</taxon>
        <taxon>Ulvibacterium</taxon>
    </lineage>
</organism>